<feature type="domain" description="Stress-response A/B barrel" evidence="1">
    <location>
        <begin position="3"/>
        <end position="100"/>
    </location>
</feature>
<dbReference type="HOGENOM" id="CLU_080664_4_2_1"/>
<reference evidence="2 3" key="1">
    <citation type="submission" date="2014-04" db="EMBL/GenBank/DDBJ databases">
        <title>Evolutionary Origins and Diversification of the Mycorrhizal Mutualists.</title>
        <authorList>
            <consortium name="DOE Joint Genome Institute"/>
            <consortium name="Mycorrhizal Genomics Consortium"/>
            <person name="Kohler A."/>
            <person name="Kuo A."/>
            <person name="Nagy L.G."/>
            <person name="Floudas D."/>
            <person name="Copeland A."/>
            <person name="Barry K.W."/>
            <person name="Cichocki N."/>
            <person name="Veneault-Fourrey C."/>
            <person name="LaButti K."/>
            <person name="Lindquist E.A."/>
            <person name="Lipzen A."/>
            <person name="Lundell T."/>
            <person name="Morin E."/>
            <person name="Murat C."/>
            <person name="Riley R."/>
            <person name="Ohm R."/>
            <person name="Sun H."/>
            <person name="Tunlid A."/>
            <person name="Henrissat B."/>
            <person name="Grigoriev I.V."/>
            <person name="Hibbett D.S."/>
            <person name="Martin F."/>
        </authorList>
    </citation>
    <scope>NUCLEOTIDE SEQUENCE [LARGE SCALE GENOMIC DNA]</scope>
    <source>
        <strain evidence="2 3">MD-312</strain>
    </source>
</reference>
<organism evidence="2 3">
    <name type="scientific">Hydnomerulius pinastri MD-312</name>
    <dbReference type="NCBI Taxonomy" id="994086"/>
    <lineage>
        <taxon>Eukaryota</taxon>
        <taxon>Fungi</taxon>
        <taxon>Dikarya</taxon>
        <taxon>Basidiomycota</taxon>
        <taxon>Agaricomycotina</taxon>
        <taxon>Agaricomycetes</taxon>
        <taxon>Agaricomycetidae</taxon>
        <taxon>Boletales</taxon>
        <taxon>Boletales incertae sedis</taxon>
        <taxon>Leucogyrophana</taxon>
    </lineage>
</organism>
<dbReference type="Pfam" id="PF07876">
    <property type="entry name" value="Dabb"/>
    <property type="match status" value="1"/>
</dbReference>
<dbReference type="EMBL" id="KN839846">
    <property type="protein sequence ID" value="KIJ64493.1"/>
    <property type="molecule type" value="Genomic_DNA"/>
</dbReference>
<dbReference type="InterPro" id="IPR013097">
    <property type="entry name" value="Dabb"/>
</dbReference>
<dbReference type="SMART" id="SM00886">
    <property type="entry name" value="Dabb"/>
    <property type="match status" value="1"/>
</dbReference>
<accession>A0A0C9W9M8</accession>
<dbReference type="Proteomes" id="UP000053820">
    <property type="component" value="Unassembled WGS sequence"/>
</dbReference>
<sequence length="104" mass="11624">MPIHHIVLLKFKQGLPPADIEKVKSSLFSLPSKIPAISGAKYGTTIHHPLCHGFDTGVIFVFKDEDALRNGYMPHKAHTDYQGETAPYIDGQSYKLIFDIQSDE</sequence>
<dbReference type="Gene3D" id="3.30.70.100">
    <property type="match status" value="1"/>
</dbReference>
<evidence type="ECO:0000313" key="2">
    <source>
        <dbReference type="EMBL" id="KIJ64493.1"/>
    </source>
</evidence>
<gene>
    <name evidence="2" type="ORF">HYDPIDRAFT_28434</name>
</gene>
<protein>
    <recommendedName>
        <fullName evidence="1">Stress-response A/B barrel domain-containing protein</fullName>
    </recommendedName>
</protein>
<dbReference type="InterPro" id="IPR011008">
    <property type="entry name" value="Dimeric_a/b-barrel"/>
</dbReference>
<dbReference type="SUPFAM" id="SSF54909">
    <property type="entry name" value="Dimeric alpha+beta barrel"/>
    <property type="match status" value="1"/>
</dbReference>
<dbReference type="OrthoDB" id="42919at2759"/>
<dbReference type="AlphaFoldDB" id="A0A0C9W9M8"/>
<keyword evidence="3" id="KW-1185">Reference proteome</keyword>
<name>A0A0C9W9M8_9AGAM</name>
<evidence type="ECO:0000313" key="3">
    <source>
        <dbReference type="Proteomes" id="UP000053820"/>
    </source>
</evidence>
<proteinExistence type="predicted"/>
<evidence type="ECO:0000259" key="1">
    <source>
        <dbReference type="PROSITE" id="PS51502"/>
    </source>
</evidence>
<dbReference type="PROSITE" id="PS51502">
    <property type="entry name" value="S_R_A_B_BARREL"/>
    <property type="match status" value="1"/>
</dbReference>